<dbReference type="Proteomes" id="UP001230207">
    <property type="component" value="Unassembled WGS sequence"/>
</dbReference>
<keyword evidence="2" id="KW-1185">Reference proteome</keyword>
<comment type="caution">
    <text evidence="1">The sequence shown here is derived from an EMBL/GenBank/DDBJ whole genome shotgun (WGS) entry which is preliminary data.</text>
</comment>
<dbReference type="RefSeq" id="WP_307233033.1">
    <property type="nucleotide sequence ID" value="NZ_JAUSVF010000001.1"/>
</dbReference>
<protein>
    <submittedName>
        <fullName evidence="1">Uncharacterized protein</fullName>
    </submittedName>
</protein>
<name>A0ABU0BYS0_9HYPH</name>
<reference evidence="1 2" key="1">
    <citation type="submission" date="2023-07" db="EMBL/GenBank/DDBJ databases">
        <title>Genomic Encyclopedia of Type Strains, Phase IV (KMG-IV): sequencing the most valuable type-strain genomes for metagenomic binning, comparative biology and taxonomic classification.</title>
        <authorList>
            <person name="Goeker M."/>
        </authorList>
    </citation>
    <scope>NUCLEOTIDE SEQUENCE [LARGE SCALE GENOMIC DNA]</scope>
    <source>
        <strain evidence="1 2">DSM 1112</strain>
    </source>
</reference>
<accession>A0ABU0BYS0</accession>
<dbReference type="EMBL" id="JAUSVF010000001">
    <property type="protein sequence ID" value="MDQ0321982.1"/>
    <property type="molecule type" value="Genomic_DNA"/>
</dbReference>
<evidence type="ECO:0000313" key="2">
    <source>
        <dbReference type="Proteomes" id="UP001230207"/>
    </source>
</evidence>
<feature type="non-terminal residue" evidence="1">
    <location>
        <position position="1"/>
    </location>
</feature>
<evidence type="ECO:0000313" key="1">
    <source>
        <dbReference type="EMBL" id="MDQ0321982.1"/>
    </source>
</evidence>
<proteinExistence type="predicted"/>
<organism evidence="1 2">
    <name type="scientific">Pararhizobium capsulatum DSM 1112</name>
    <dbReference type="NCBI Taxonomy" id="1121113"/>
    <lineage>
        <taxon>Bacteria</taxon>
        <taxon>Pseudomonadati</taxon>
        <taxon>Pseudomonadota</taxon>
        <taxon>Alphaproteobacteria</taxon>
        <taxon>Hyphomicrobiales</taxon>
        <taxon>Rhizobiaceae</taxon>
        <taxon>Rhizobium/Agrobacterium group</taxon>
        <taxon>Pararhizobium</taxon>
    </lineage>
</organism>
<sequence>HRPAVMAGAPLHDKVLPLLMADPTHLSRIHEAAKVILSKSDTGCDLEETETPAGSLPTVMLGPVPSIFQPLRM</sequence>
<gene>
    <name evidence="1" type="ORF">QO002_004120</name>
</gene>